<dbReference type="InterPro" id="IPR013150">
    <property type="entry name" value="TFIIB_cyclin"/>
</dbReference>
<feature type="domain" description="Cyclin-like" evidence="6">
    <location>
        <begin position="208"/>
        <end position="289"/>
    </location>
</feature>
<keyword evidence="2" id="KW-0677">Repeat</keyword>
<evidence type="ECO:0000256" key="1">
    <source>
        <dbReference type="ARBA" id="ARBA00010857"/>
    </source>
</evidence>
<evidence type="ECO:0000313" key="7">
    <source>
        <dbReference type="EMBL" id="OQV24345.1"/>
    </source>
</evidence>
<dbReference type="InterPro" id="IPR013137">
    <property type="entry name" value="Znf_TFIIB"/>
</dbReference>
<dbReference type="Pfam" id="PF00382">
    <property type="entry name" value="TFIIB"/>
    <property type="match status" value="2"/>
</dbReference>
<comment type="similarity">
    <text evidence="1">Belongs to the TFIIB family.</text>
</comment>
<accession>A0A1W0X9Y4</accession>
<dbReference type="InterPro" id="IPR000812">
    <property type="entry name" value="TFIIB"/>
</dbReference>
<comment type="caution">
    <text evidence="7">The sequence shown here is derived from an EMBL/GenBank/DDBJ whole genome shotgun (WGS) entry which is preliminary data.</text>
</comment>
<evidence type="ECO:0000256" key="3">
    <source>
        <dbReference type="ARBA" id="ARBA00023015"/>
    </source>
</evidence>
<dbReference type="InterPro" id="IPR036915">
    <property type="entry name" value="Cyclin-like_sf"/>
</dbReference>
<dbReference type="GO" id="GO:0005634">
    <property type="term" value="C:nucleus"/>
    <property type="evidence" value="ECO:0007669"/>
    <property type="project" value="TreeGrafter"/>
</dbReference>
<dbReference type="PANTHER" id="PTHR11618:SF13">
    <property type="entry name" value="TRANSCRIPTION INITIATION FACTOR IIB"/>
    <property type="match status" value="1"/>
</dbReference>
<dbReference type="Pfam" id="PF08271">
    <property type="entry name" value="Zn_Ribbon_TF"/>
    <property type="match status" value="1"/>
</dbReference>
<name>A0A1W0X9Y4_HYPEX</name>
<proteinExistence type="inferred from homology"/>
<sequence>MSGFPPRPDKLGSVFCQYHPDAKLITCHESGDLVCSRCGLVIGDRLIDAGAEWRNYEGDADKSRCGKAEDPLMDANDLSTIIGPTPGGSKEFTKYAKYSGISSKERALRAALADIKDLADRLHLSETIVETAHGMYKDVTDLVEFRGGHKDALAVACLYISSNQEGVPRALDEVCKASSCNKKQVARCYKDIFRLLKLRHVTEGREKEFVERFGSTLELSRDVIKVAGDIAEAAVTRDIFPDRGPDVVVGAALLLAAGASGVPLRLSHLAQVCGASRSGLGTAYKQLVKHATTVYPSWYVPAVDVEGLPKVEDF</sequence>
<feature type="domain" description="Cyclin-like" evidence="6">
    <location>
        <begin position="113"/>
        <end position="194"/>
    </location>
</feature>
<dbReference type="SUPFAM" id="SSF57783">
    <property type="entry name" value="Zinc beta-ribbon"/>
    <property type="match status" value="1"/>
</dbReference>
<protein>
    <recommendedName>
        <fullName evidence="5">General transcription factor TFIIB</fullName>
    </recommendedName>
</protein>
<dbReference type="SUPFAM" id="SSF47954">
    <property type="entry name" value="Cyclin-like"/>
    <property type="match status" value="2"/>
</dbReference>
<evidence type="ECO:0000256" key="2">
    <source>
        <dbReference type="ARBA" id="ARBA00022737"/>
    </source>
</evidence>
<evidence type="ECO:0000256" key="4">
    <source>
        <dbReference type="ARBA" id="ARBA00023163"/>
    </source>
</evidence>
<gene>
    <name evidence="7" type="ORF">BV898_01883</name>
</gene>
<dbReference type="Proteomes" id="UP000192578">
    <property type="component" value="Unassembled WGS sequence"/>
</dbReference>
<dbReference type="Gene3D" id="1.10.472.170">
    <property type="match status" value="1"/>
</dbReference>
<dbReference type="GO" id="GO:0097550">
    <property type="term" value="C:transcription preinitiation complex"/>
    <property type="evidence" value="ECO:0007669"/>
    <property type="project" value="TreeGrafter"/>
</dbReference>
<evidence type="ECO:0000259" key="6">
    <source>
        <dbReference type="SMART" id="SM00385"/>
    </source>
</evidence>
<dbReference type="InterPro" id="IPR013763">
    <property type="entry name" value="Cyclin-like_dom"/>
</dbReference>
<dbReference type="PANTHER" id="PTHR11618">
    <property type="entry name" value="TRANSCRIPTION INITIATION FACTOR IIB-RELATED"/>
    <property type="match status" value="1"/>
</dbReference>
<organism evidence="7 8">
    <name type="scientific">Hypsibius exemplaris</name>
    <name type="common">Freshwater tardigrade</name>
    <dbReference type="NCBI Taxonomy" id="2072580"/>
    <lineage>
        <taxon>Eukaryota</taxon>
        <taxon>Metazoa</taxon>
        <taxon>Ecdysozoa</taxon>
        <taxon>Tardigrada</taxon>
        <taxon>Eutardigrada</taxon>
        <taxon>Parachela</taxon>
        <taxon>Hypsibioidea</taxon>
        <taxon>Hypsibiidae</taxon>
        <taxon>Hypsibius</taxon>
    </lineage>
</organism>
<dbReference type="GO" id="GO:0017025">
    <property type="term" value="F:TBP-class protein binding"/>
    <property type="evidence" value="ECO:0007669"/>
    <property type="project" value="InterPro"/>
</dbReference>
<evidence type="ECO:0000256" key="5">
    <source>
        <dbReference type="ARBA" id="ARBA00031706"/>
    </source>
</evidence>
<keyword evidence="8" id="KW-1185">Reference proteome</keyword>
<reference evidence="8" key="1">
    <citation type="submission" date="2017-01" db="EMBL/GenBank/DDBJ databases">
        <title>Comparative genomics of anhydrobiosis in the tardigrade Hypsibius dujardini.</title>
        <authorList>
            <person name="Yoshida Y."/>
            <person name="Koutsovoulos G."/>
            <person name="Laetsch D."/>
            <person name="Stevens L."/>
            <person name="Kumar S."/>
            <person name="Horikawa D."/>
            <person name="Ishino K."/>
            <person name="Komine S."/>
            <person name="Tomita M."/>
            <person name="Blaxter M."/>
            <person name="Arakawa K."/>
        </authorList>
    </citation>
    <scope>NUCLEOTIDE SEQUENCE [LARGE SCALE GENOMIC DNA]</scope>
    <source>
        <strain evidence="8">Z151</strain>
    </source>
</reference>
<dbReference type="OrthoDB" id="25790at2759"/>
<evidence type="ECO:0000313" key="8">
    <source>
        <dbReference type="Proteomes" id="UP000192578"/>
    </source>
</evidence>
<dbReference type="EMBL" id="MTYJ01000007">
    <property type="protein sequence ID" value="OQV24345.1"/>
    <property type="molecule type" value="Genomic_DNA"/>
</dbReference>
<dbReference type="AlphaFoldDB" id="A0A1W0X9Y4"/>
<dbReference type="GO" id="GO:0070897">
    <property type="term" value="P:transcription preinitiation complex assembly"/>
    <property type="evidence" value="ECO:0007669"/>
    <property type="project" value="InterPro"/>
</dbReference>
<keyword evidence="3" id="KW-0805">Transcription regulation</keyword>
<keyword evidence="4" id="KW-0804">Transcription</keyword>
<dbReference type="SMART" id="SM00385">
    <property type="entry name" value="CYCLIN"/>
    <property type="match status" value="2"/>
</dbReference>
<dbReference type="Gene3D" id="1.10.472.10">
    <property type="entry name" value="Cyclin-like"/>
    <property type="match status" value="1"/>
</dbReference>
<dbReference type="PRINTS" id="PR00685">
    <property type="entry name" value="TIFACTORIIB"/>
</dbReference>